<keyword evidence="13" id="KW-0012">Acyltransferase</keyword>
<gene>
    <name evidence="18" type="ORF">X943_001532</name>
</gene>
<dbReference type="GO" id="GO:0005634">
    <property type="term" value="C:nucleus"/>
    <property type="evidence" value="ECO:0007669"/>
    <property type="project" value="TreeGrafter"/>
</dbReference>
<keyword evidence="6" id="KW-0808">Transferase</keyword>
<sequence>MVGYNIQEDNVSKYSKRKSGAKNKGKKGATKGKKPTPPNSFVPDSDVIAASPPKTVVLSAINIDEDGDLSVVMAPPSSPDCEPDALQRSETLDSDQLLTSVKAKITQHTVPEVEDDNTAGLSDVHDSDVVSDMALPPAGNVECTQDTSSHQEFHRERNDVDLYNDIPPCDLGSSGEDDDNDMSISSTPHGQDDMSESEDDMRNFFPATRVGFKEVAGKVTRVTRADFDDYNRRRHLECFARSMESWKNFELRHNSANQLSLSALNFDRYRDVFVDIDVNTLSTLDQFIYHLLTSSDNVMDQPTLTSLMAKLRRRFHIAPSKRDIFERLLELQNAVALKKATETGDSTLTALDLKHNGESVLDDQSKAVKYDSKMQHLLRIKGTRSNSGVVVITVLTAPGNFSCASDCYYCPNEPGQPRSYLSTEPAVLRANQNDFDAVKQFYDRAMTLYRNGHIIDKIEILVLGGTWSGYPRQYQEEFCRDLYYAANIFPEQIDYARERKSLSEEQDLNEKAECRIIGLTLETRPDRITPVEIKSLRMLGCTRVQLGIQHTNDDVLNYVNRGHTLNDTIRALYLLKENAYKVDIHIMPDLPSSSPTMDNEMFALILSDEGLQADQWKIYPCEVAPFSKIEEWHKEGKYVPYFDTDPTLMTNLLMRVKRSIHPWIRLNRLIRDIPNPSIIAGTNITNMRQLVLSYMSKRSIACHCIRCREVKGGNIDQSPKLMVRQYETTGGTEFFLSYESEDESKIYGFLRLRIRTNAGYNPKVSLFRCLEGCAFIRELHVYGIAVAHGKSVKETTPCQHRGIGASLLLAAEIVGAAKGVWKMAVIAGIGTREYYAKHGYVVEDTYMIKHLTSESISKRFNYQKTLKHSVSIRIPNSVRIYVMNLHDAVTTLNLPLPEPHEGKNPPPPIFEQTTCDNYSINVKRLLGYTRGTNDAAKDYTKEKTIIFDEYLAYVDSAMDSLADPLKFVQDHPVLVASVTFVSLLCLIKLRNGMFP</sequence>
<evidence type="ECO:0000256" key="4">
    <source>
        <dbReference type="ARBA" id="ARBA00022485"/>
    </source>
</evidence>
<dbReference type="GO" id="GO:0106261">
    <property type="term" value="F:tRNA uridine(34) acetyltransferase activity"/>
    <property type="evidence" value="ECO:0007669"/>
    <property type="project" value="UniProtKB-EC"/>
</dbReference>
<dbReference type="InterPro" id="IPR006638">
    <property type="entry name" value="Elp3/MiaA/NifB-like_rSAM"/>
</dbReference>
<dbReference type="SFLD" id="SFLDF00344">
    <property type="entry name" value="ELP3-like"/>
    <property type="match status" value="1"/>
</dbReference>
<keyword evidence="5" id="KW-0820">tRNA-binding</keyword>
<evidence type="ECO:0000256" key="9">
    <source>
        <dbReference type="ARBA" id="ARBA00022723"/>
    </source>
</evidence>
<organism evidence="18 19">
    <name type="scientific">Babesia divergens</name>
    <dbReference type="NCBI Taxonomy" id="32595"/>
    <lineage>
        <taxon>Eukaryota</taxon>
        <taxon>Sar</taxon>
        <taxon>Alveolata</taxon>
        <taxon>Apicomplexa</taxon>
        <taxon>Aconoidasida</taxon>
        <taxon>Piroplasmida</taxon>
        <taxon>Babesiidae</taxon>
        <taxon>Babesia</taxon>
    </lineage>
</organism>
<dbReference type="SUPFAM" id="SSF102114">
    <property type="entry name" value="Radical SAM enzymes"/>
    <property type="match status" value="1"/>
</dbReference>
<keyword evidence="10" id="KW-0694">RNA-binding</keyword>
<dbReference type="Pfam" id="PF16199">
    <property type="entry name" value="Radical_SAM_C"/>
    <property type="match status" value="1"/>
</dbReference>
<reference evidence="18" key="1">
    <citation type="journal article" date="2014" name="Nucleic Acids Res.">
        <title>The evolutionary dynamics of variant antigen genes in Babesia reveal a history of genomic innovation underlying host-parasite interaction.</title>
        <authorList>
            <person name="Jackson A.P."/>
            <person name="Otto T.D."/>
            <person name="Darby A."/>
            <person name="Ramaprasad A."/>
            <person name="Xia D."/>
            <person name="Echaide I.E."/>
            <person name="Farber M."/>
            <person name="Gahlot S."/>
            <person name="Gamble J."/>
            <person name="Gupta D."/>
            <person name="Gupta Y."/>
            <person name="Jackson L."/>
            <person name="Malandrin L."/>
            <person name="Malas T.B."/>
            <person name="Moussa E."/>
            <person name="Nair M."/>
            <person name="Reid A.J."/>
            <person name="Sanders M."/>
            <person name="Sharma J."/>
            <person name="Tracey A."/>
            <person name="Quail M.A."/>
            <person name="Weir W."/>
            <person name="Wastling J.M."/>
            <person name="Hall N."/>
            <person name="Willadsen P."/>
            <person name="Lingelbach K."/>
            <person name="Shiels B."/>
            <person name="Tait A."/>
            <person name="Berriman M."/>
            <person name="Allred D.R."/>
            <person name="Pain A."/>
        </authorList>
    </citation>
    <scope>NUCLEOTIDE SEQUENCE</scope>
    <source>
        <strain evidence="18">1802A</strain>
    </source>
</reference>
<evidence type="ECO:0000256" key="15">
    <source>
        <dbReference type="ARBA" id="ARBA00047372"/>
    </source>
</evidence>
<comment type="catalytic activity">
    <reaction evidence="15">
        <text>uridine(34) in tRNA + acetyl-CoA + S-adenosyl-L-methionine + H2O = 5-(carboxymethyl)uridine(34) in tRNA + 5'-deoxyadenosine + L-methionine + CoA + 2 H(+)</text>
        <dbReference type="Rhea" id="RHEA:61020"/>
        <dbReference type="Rhea" id="RHEA-COMP:10407"/>
        <dbReference type="Rhea" id="RHEA-COMP:11727"/>
        <dbReference type="ChEBI" id="CHEBI:15377"/>
        <dbReference type="ChEBI" id="CHEBI:15378"/>
        <dbReference type="ChEBI" id="CHEBI:17319"/>
        <dbReference type="ChEBI" id="CHEBI:57287"/>
        <dbReference type="ChEBI" id="CHEBI:57288"/>
        <dbReference type="ChEBI" id="CHEBI:57844"/>
        <dbReference type="ChEBI" id="CHEBI:59789"/>
        <dbReference type="ChEBI" id="CHEBI:65315"/>
        <dbReference type="ChEBI" id="CHEBI:74882"/>
        <dbReference type="EC" id="2.3.1.311"/>
    </reaction>
    <physiologicalReaction direction="left-to-right" evidence="15">
        <dbReference type="Rhea" id="RHEA:61021"/>
    </physiologicalReaction>
</comment>
<evidence type="ECO:0000256" key="8">
    <source>
        <dbReference type="ARBA" id="ARBA00022694"/>
    </source>
</evidence>
<dbReference type="GO" id="GO:0051539">
    <property type="term" value="F:4 iron, 4 sulfur cluster binding"/>
    <property type="evidence" value="ECO:0007669"/>
    <property type="project" value="UniProtKB-KW"/>
</dbReference>
<dbReference type="InterPro" id="IPR039661">
    <property type="entry name" value="ELP3"/>
</dbReference>
<evidence type="ECO:0000256" key="12">
    <source>
        <dbReference type="ARBA" id="ARBA00023014"/>
    </source>
</evidence>
<feature type="domain" description="Elp3/MiaA/NifB-like radical SAM core" evidence="17">
    <location>
        <begin position="390"/>
        <end position="652"/>
    </location>
</feature>
<dbReference type="GO" id="GO:0000049">
    <property type="term" value="F:tRNA binding"/>
    <property type="evidence" value="ECO:0007669"/>
    <property type="project" value="UniProtKB-KW"/>
</dbReference>
<dbReference type="GO" id="GO:0002926">
    <property type="term" value="P:tRNA wobble base 5-methoxycarbonylmethyl-2-thiouridinylation"/>
    <property type="evidence" value="ECO:0007669"/>
    <property type="project" value="TreeGrafter"/>
</dbReference>
<name>A0AAD9GFC7_BABDI</name>
<evidence type="ECO:0000256" key="3">
    <source>
        <dbReference type="ARBA" id="ARBA00005494"/>
    </source>
</evidence>
<dbReference type="SMART" id="SM00729">
    <property type="entry name" value="Elp3"/>
    <property type="match status" value="1"/>
</dbReference>
<dbReference type="GO" id="GO:0046872">
    <property type="term" value="F:metal ion binding"/>
    <property type="evidence" value="ECO:0007669"/>
    <property type="project" value="UniProtKB-KW"/>
</dbReference>
<keyword evidence="7" id="KW-0949">S-adenosyl-L-methionine</keyword>
<dbReference type="EC" id="2.3.1.311" evidence="14"/>
<keyword evidence="11" id="KW-0408">Iron</keyword>
<evidence type="ECO:0000256" key="11">
    <source>
        <dbReference type="ARBA" id="ARBA00023004"/>
    </source>
</evidence>
<evidence type="ECO:0000256" key="1">
    <source>
        <dbReference type="ARBA" id="ARBA00001966"/>
    </source>
</evidence>
<accession>A0AAD9GFC7</accession>
<evidence type="ECO:0000256" key="6">
    <source>
        <dbReference type="ARBA" id="ARBA00022679"/>
    </source>
</evidence>
<protein>
    <recommendedName>
        <fullName evidence="14">tRNA carboxymethyluridine synthase</fullName>
        <ecNumber evidence="14">2.3.1.311</ecNumber>
    </recommendedName>
</protein>
<keyword evidence="4" id="KW-0004">4Fe-4S</keyword>
<evidence type="ECO:0000256" key="10">
    <source>
        <dbReference type="ARBA" id="ARBA00022884"/>
    </source>
</evidence>
<dbReference type="NCBIfam" id="TIGR01211">
    <property type="entry name" value="ELP3"/>
    <property type="match status" value="1"/>
</dbReference>
<keyword evidence="9" id="KW-0479">Metal-binding</keyword>
<dbReference type="SUPFAM" id="SSF55729">
    <property type="entry name" value="Acyl-CoA N-acyltransferases (Nat)"/>
    <property type="match status" value="1"/>
</dbReference>
<dbReference type="PANTHER" id="PTHR11135:SF2">
    <property type="entry name" value="ELONGATOR COMPLEX PROTEIN 3"/>
    <property type="match status" value="1"/>
</dbReference>
<comment type="similarity">
    <text evidence="3">Belongs to the ELP3 family.</text>
</comment>
<feature type="region of interest" description="Disordered" evidence="16">
    <location>
        <begin position="1"/>
        <end position="47"/>
    </location>
</feature>
<feature type="compositionally biased region" description="Basic and acidic residues" evidence="16">
    <location>
        <begin position="149"/>
        <end position="160"/>
    </location>
</feature>
<dbReference type="Gene3D" id="3.40.630.30">
    <property type="match status" value="1"/>
</dbReference>
<evidence type="ECO:0000256" key="7">
    <source>
        <dbReference type="ARBA" id="ARBA00022691"/>
    </source>
</evidence>
<evidence type="ECO:0000256" key="5">
    <source>
        <dbReference type="ARBA" id="ARBA00022555"/>
    </source>
</evidence>
<evidence type="ECO:0000313" key="18">
    <source>
        <dbReference type="EMBL" id="KAK1937392.1"/>
    </source>
</evidence>
<comment type="caution">
    <text evidence="18">The sequence shown here is derived from an EMBL/GenBank/DDBJ whole genome shotgun (WGS) entry which is preliminary data.</text>
</comment>
<dbReference type="InterPro" id="IPR058240">
    <property type="entry name" value="rSAM_sf"/>
</dbReference>
<dbReference type="InterPro" id="IPR016181">
    <property type="entry name" value="Acyl_CoA_acyltransferase"/>
</dbReference>
<dbReference type="GO" id="GO:0005737">
    <property type="term" value="C:cytoplasm"/>
    <property type="evidence" value="ECO:0007669"/>
    <property type="project" value="TreeGrafter"/>
</dbReference>
<dbReference type="SFLD" id="SFLDS00029">
    <property type="entry name" value="Radical_SAM"/>
    <property type="match status" value="1"/>
</dbReference>
<keyword evidence="8" id="KW-0819">tRNA processing</keyword>
<evidence type="ECO:0000256" key="14">
    <source>
        <dbReference type="ARBA" id="ARBA00044771"/>
    </source>
</evidence>
<dbReference type="PANTHER" id="PTHR11135">
    <property type="entry name" value="HISTONE ACETYLTRANSFERASE-RELATED"/>
    <property type="match status" value="1"/>
</dbReference>
<dbReference type="AlphaFoldDB" id="A0AAD9GFC7"/>
<dbReference type="InterPro" id="IPR007197">
    <property type="entry name" value="rSAM"/>
</dbReference>
<dbReference type="GO" id="GO:0033588">
    <property type="term" value="C:elongator holoenzyme complex"/>
    <property type="evidence" value="ECO:0007669"/>
    <property type="project" value="TreeGrafter"/>
</dbReference>
<comment type="pathway">
    <text evidence="2">tRNA modification.</text>
</comment>
<dbReference type="SFLD" id="SFLDG01086">
    <property type="entry name" value="elongater_protein-like"/>
    <property type="match status" value="1"/>
</dbReference>
<keyword evidence="19" id="KW-1185">Reference proteome</keyword>
<proteinExistence type="inferred from homology"/>
<reference evidence="18" key="2">
    <citation type="submission" date="2021-05" db="EMBL/GenBank/DDBJ databases">
        <authorList>
            <person name="Pain A."/>
        </authorList>
    </citation>
    <scope>NUCLEOTIDE SEQUENCE</scope>
    <source>
        <strain evidence="18">1802A</strain>
    </source>
</reference>
<comment type="cofactor">
    <cofactor evidence="1">
        <name>[4Fe-4S] cluster</name>
        <dbReference type="ChEBI" id="CHEBI:49883"/>
    </cofactor>
</comment>
<evidence type="ECO:0000256" key="2">
    <source>
        <dbReference type="ARBA" id="ARBA00005217"/>
    </source>
</evidence>
<dbReference type="EMBL" id="JAHBMH010000033">
    <property type="protein sequence ID" value="KAK1937392.1"/>
    <property type="molecule type" value="Genomic_DNA"/>
</dbReference>
<dbReference type="InterPro" id="IPR034687">
    <property type="entry name" value="ELP3-like"/>
</dbReference>
<keyword evidence="12" id="KW-0411">Iron-sulfur</keyword>
<evidence type="ECO:0000259" key="17">
    <source>
        <dbReference type="SMART" id="SM00729"/>
    </source>
</evidence>
<feature type="compositionally biased region" description="Basic residues" evidence="16">
    <location>
        <begin position="14"/>
        <end position="34"/>
    </location>
</feature>
<evidence type="ECO:0000256" key="16">
    <source>
        <dbReference type="SAM" id="MobiDB-lite"/>
    </source>
</evidence>
<evidence type="ECO:0000313" key="19">
    <source>
        <dbReference type="Proteomes" id="UP001195914"/>
    </source>
</evidence>
<dbReference type="Proteomes" id="UP001195914">
    <property type="component" value="Unassembled WGS sequence"/>
</dbReference>
<dbReference type="InterPro" id="IPR032432">
    <property type="entry name" value="Radical_SAM_C"/>
</dbReference>
<evidence type="ECO:0000256" key="13">
    <source>
        <dbReference type="ARBA" id="ARBA00023315"/>
    </source>
</evidence>
<dbReference type="FunFam" id="3.80.30.20:FF:000011">
    <property type="entry name" value="Elongator complex"/>
    <property type="match status" value="1"/>
</dbReference>
<dbReference type="Pfam" id="PF04055">
    <property type="entry name" value="Radical_SAM"/>
    <property type="match status" value="1"/>
</dbReference>
<feature type="region of interest" description="Disordered" evidence="16">
    <location>
        <begin position="130"/>
        <end position="198"/>
    </location>
</feature>